<evidence type="ECO:0000256" key="1">
    <source>
        <dbReference type="ARBA" id="ARBA00012382"/>
    </source>
</evidence>
<sequence length="317" mass="35382">MGARTTTAPVTEPFKHQISHYETIVRMPFDYVAASPSKGIREKLITAFNAWFAVPSSTLDHITTAIGILHTASLLIDDIQDDSPLRRGNPAAHTIYGTPQTINSANYMYFAALKELQSFRNPQVLNIFTEELLQLHLGQGMDLYWRDMLRCPTEAEYFDMASKKTGGLFRLAIRLMQAESTRPVLEGCIPLVENLGLLFQIRDDYQNLVSSEYRDQKGSCEDLTEGKFSYPVIHSIQSNKANPHLFQILKLKSTSDGVKKVALDYIESTGSLKHTRDLILTHICRARTLVDDLGAATGGVLETKGLHVVLNRLADGL</sequence>
<dbReference type="InterPro" id="IPR008949">
    <property type="entry name" value="Isoprenoid_synthase_dom_sf"/>
</dbReference>
<gene>
    <name evidence="6" type="ORF">K460DRAFT_426723</name>
</gene>
<dbReference type="EC" id="2.5.1.29" evidence="1"/>
<evidence type="ECO:0000256" key="4">
    <source>
        <dbReference type="ARBA" id="ARBA00022842"/>
    </source>
</evidence>
<name>A0A9P4GLJ0_9PLEO</name>
<reference evidence="6" key="1">
    <citation type="submission" date="2020-01" db="EMBL/GenBank/DDBJ databases">
        <authorList>
            <consortium name="DOE Joint Genome Institute"/>
            <person name="Haridas S."/>
            <person name="Albert R."/>
            <person name="Binder M."/>
            <person name="Bloem J."/>
            <person name="Labutti K."/>
            <person name="Salamov A."/>
            <person name="Andreopoulos B."/>
            <person name="Baker S.E."/>
            <person name="Barry K."/>
            <person name="Bills G."/>
            <person name="Bluhm B.H."/>
            <person name="Cannon C."/>
            <person name="Castanera R."/>
            <person name="Culley D.E."/>
            <person name="Daum C."/>
            <person name="Ezra D."/>
            <person name="Gonzalez J.B."/>
            <person name="Henrissat B."/>
            <person name="Kuo A."/>
            <person name="Liang C."/>
            <person name="Lipzen A."/>
            <person name="Lutzoni F."/>
            <person name="Magnuson J."/>
            <person name="Mondo S."/>
            <person name="Nolan M."/>
            <person name="Ohm R."/>
            <person name="Pangilinan J."/>
            <person name="Park H.-J."/>
            <person name="Ramirez L."/>
            <person name="Alfaro M."/>
            <person name="Sun H."/>
            <person name="Tritt A."/>
            <person name="Yoshinaga Y."/>
            <person name="Zwiers L.-H."/>
            <person name="Turgeon B.G."/>
            <person name="Goodwin S.B."/>
            <person name="Spatafora J.W."/>
            <person name="Crous P.W."/>
            <person name="Grigoriev I.V."/>
        </authorList>
    </citation>
    <scope>NUCLEOTIDE SEQUENCE</scope>
    <source>
        <strain evidence="6">CBS 394.84</strain>
    </source>
</reference>
<keyword evidence="4" id="KW-0460">Magnesium</keyword>
<dbReference type="EMBL" id="ML976615">
    <property type="protein sequence ID" value="KAF1847877.1"/>
    <property type="molecule type" value="Genomic_DNA"/>
</dbReference>
<evidence type="ECO:0000256" key="5">
    <source>
        <dbReference type="RuleBase" id="RU004466"/>
    </source>
</evidence>
<dbReference type="PROSITE" id="PS00444">
    <property type="entry name" value="POLYPRENYL_SYNTHASE_2"/>
    <property type="match status" value="1"/>
</dbReference>
<dbReference type="Proteomes" id="UP000800039">
    <property type="component" value="Unassembled WGS sequence"/>
</dbReference>
<comment type="caution">
    <text evidence="6">The sequence shown here is derived from an EMBL/GenBank/DDBJ whole genome shotgun (WGS) entry which is preliminary data.</text>
</comment>
<dbReference type="GeneID" id="63855512"/>
<dbReference type="GO" id="GO:0008299">
    <property type="term" value="P:isoprenoid biosynthetic process"/>
    <property type="evidence" value="ECO:0007669"/>
    <property type="project" value="InterPro"/>
</dbReference>
<dbReference type="InterPro" id="IPR033749">
    <property type="entry name" value="Polyprenyl_synt_CS"/>
</dbReference>
<organism evidence="6 7">
    <name type="scientific">Cucurbitaria berberidis CBS 394.84</name>
    <dbReference type="NCBI Taxonomy" id="1168544"/>
    <lineage>
        <taxon>Eukaryota</taxon>
        <taxon>Fungi</taxon>
        <taxon>Dikarya</taxon>
        <taxon>Ascomycota</taxon>
        <taxon>Pezizomycotina</taxon>
        <taxon>Dothideomycetes</taxon>
        <taxon>Pleosporomycetidae</taxon>
        <taxon>Pleosporales</taxon>
        <taxon>Pleosporineae</taxon>
        <taxon>Cucurbitariaceae</taxon>
        <taxon>Cucurbitaria</taxon>
    </lineage>
</organism>
<keyword evidence="7" id="KW-1185">Reference proteome</keyword>
<proteinExistence type="inferred from homology"/>
<protein>
    <recommendedName>
        <fullName evidence="1">geranylgeranyl diphosphate synthase</fullName>
        <ecNumber evidence="1">2.5.1.29</ecNumber>
    </recommendedName>
</protein>
<dbReference type="InterPro" id="IPR000092">
    <property type="entry name" value="Polyprenyl_synt"/>
</dbReference>
<dbReference type="GO" id="GO:0004311">
    <property type="term" value="F:geranylgeranyl diphosphate synthase activity"/>
    <property type="evidence" value="ECO:0007669"/>
    <property type="project" value="UniProtKB-EC"/>
</dbReference>
<dbReference type="CDD" id="cd00685">
    <property type="entry name" value="Trans_IPPS_HT"/>
    <property type="match status" value="1"/>
</dbReference>
<dbReference type="Pfam" id="PF00348">
    <property type="entry name" value="polyprenyl_synt"/>
    <property type="match status" value="1"/>
</dbReference>
<comment type="similarity">
    <text evidence="5">Belongs to the FPP/GGPP synthase family.</text>
</comment>
<dbReference type="AlphaFoldDB" id="A0A9P4GLJ0"/>
<keyword evidence="2 5" id="KW-0808">Transferase</keyword>
<evidence type="ECO:0000256" key="3">
    <source>
        <dbReference type="ARBA" id="ARBA00022723"/>
    </source>
</evidence>
<dbReference type="GO" id="GO:0043386">
    <property type="term" value="P:mycotoxin biosynthetic process"/>
    <property type="evidence" value="ECO:0007669"/>
    <property type="project" value="UniProtKB-ARBA"/>
</dbReference>
<evidence type="ECO:0000313" key="6">
    <source>
        <dbReference type="EMBL" id="KAF1847877.1"/>
    </source>
</evidence>
<dbReference type="GO" id="GO:0046872">
    <property type="term" value="F:metal ion binding"/>
    <property type="evidence" value="ECO:0007669"/>
    <property type="project" value="UniProtKB-KW"/>
</dbReference>
<dbReference type="PROSITE" id="PS00723">
    <property type="entry name" value="POLYPRENYL_SYNTHASE_1"/>
    <property type="match status" value="1"/>
</dbReference>
<dbReference type="PANTHER" id="PTHR12001">
    <property type="entry name" value="GERANYLGERANYL PYROPHOSPHATE SYNTHASE"/>
    <property type="match status" value="1"/>
</dbReference>
<dbReference type="PANTHER" id="PTHR12001:SF44">
    <property type="entry name" value="GERANYLGERANYL PYROPHOSPHATE SYNTHASE"/>
    <property type="match status" value="1"/>
</dbReference>
<keyword evidence="3" id="KW-0479">Metal-binding</keyword>
<dbReference type="SFLD" id="SFLDS00005">
    <property type="entry name" value="Isoprenoid_Synthase_Type_I"/>
    <property type="match status" value="1"/>
</dbReference>
<dbReference type="OrthoDB" id="6921389at2759"/>
<dbReference type="Gene3D" id="1.10.600.10">
    <property type="entry name" value="Farnesyl Diphosphate Synthase"/>
    <property type="match status" value="1"/>
</dbReference>
<dbReference type="GO" id="GO:0046165">
    <property type="term" value="P:alcohol biosynthetic process"/>
    <property type="evidence" value="ECO:0007669"/>
    <property type="project" value="UniProtKB-ARBA"/>
</dbReference>
<evidence type="ECO:0000313" key="7">
    <source>
        <dbReference type="Proteomes" id="UP000800039"/>
    </source>
</evidence>
<evidence type="ECO:0000256" key="2">
    <source>
        <dbReference type="ARBA" id="ARBA00022679"/>
    </source>
</evidence>
<dbReference type="SUPFAM" id="SSF48576">
    <property type="entry name" value="Terpenoid synthases"/>
    <property type="match status" value="1"/>
</dbReference>
<dbReference type="RefSeq" id="XP_040790440.1">
    <property type="nucleotide sequence ID" value="XM_040938259.1"/>
</dbReference>
<accession>A0A9P4GLJ0</accession>